<dbReference type="InterPro" id="IPR050490">
    <property type="entry name" value="Bact_solute-bd_prot1"/>
</dbReference>
<dbReference type="Pfam" id="PF01547">
    <property type="entry name" value="SBP_bac_1"/>
    <property type="match status" value="1"/>
</dbReference>
<dbReference type="Gene3D" id="3.40.190.10">
    <property type="entry name" value="Periplasmic binding protein-like II"/>
    <property type="match status" value="2"/>
</dbReference>
<evidence type="ECO:0000313" key="2">
    <source>
        <dbReference type="EMBL" id="ODR50125.1"/>
    </source>
</evidence>
<keyword evidence="1" id="KW-0732">Signal</keyword>
<reference evidence="2 5" key="1">
    <citation type="submission" date="2016-08" db="EMBL/GenBank/DDBJ databases">
        <title>Characterization of Isolates of Eisenbergiella tayi Derived from Blood Cultures, Using Whole Genome Sequencing.</title>
        <authorList>
            <person name="Bernier A.-M."/>
            <person name="Burdz T."/>
            <person name="Wiebe D."/>
            <person name="Bernard K."/>
        </authorList>
    </citation>
    <scope>NUCLEOTIDE SEQUENCE [LARGE SCALE GENOMIC DNA]</scope>
    <source>
        <strain evidence="2 5">NML120146</strain>
    </source>
</reference>
<reference evidence="3 4" key="2">
    <citation type="submission" date="2016-08" db="EMBL/GenBank/DDBJ databases">
        <authorList>
            <person name="Seilhamer J.J."/>
        </authorList>
    </citation>
    <scope>NUCLEOTIDE SEQUENCE [LARGE SCALE GENOMIC DNA]</scope>
    <source>
        <strain evidence="3 4">NML150140-1</strain>
    </source>
</reference>
<dbReference type="EMBL" id="MEHA01000002">
    <property type="protein sequence ID" value="ODR55199.1"/>
    <property type="molecule type" value="Genomic_DNA"/>
</dbReference>
<proteinExistence type="predicted"/>
<comment type="caution">
    <text evidence="3">The sequence shown here is derived from an EMBL/GenBank/DDBJ whole genome shotgun (WGS) entry which is preliminary data.</text>
</comment>
<dbReference type="Proteomes" id="UP000094271">
    <property type="component" value="Unassembled WGS sequence"/>
</dbReference>
<dbReference type="InterPro" id="IPR006059">
    <property type="entry name" value="SBP"/>
</dbReference>
<evidence type="ECO:0000313" key="3">
    <source>
        <dbReference type="EMBL" id="ODR55199.1"/>
    </source>
</evidence>
<dbReference type="AlphaFoldDB" id="A0A1E3UQ86"/>
<dbReference type="RefSeq" id="WP_069410619.1">
    <property type="nucleotide sequence ID" value="NZ_JAQCZP010000023.1"/>
</dbReference>
<sequence length="570" mass="64470">MKKKRNKMLAVLITLFLIMGTVACTGTGKQDKQEDAVKENTETSLNEPGEYPIVRDPVEMRMFLSSSPLIEDFATNDFTAYMEKLTGIKWKFEVAPEDSLDEKMNLTLQSGDYPDVFWRCTPDFAKYGSKEGIIIPLDDLINEENMPNYMHLVTKYPQYLDMTREADGKIYSLCSVNECFHCTYARKMWVNTELMDKIGAEMPGTTDEFYEVCKKYLDYDPEGIVLTGCDDTGWHGSVYKWIMGSFLLVSDGKVDEVLSPEGKVVSAAVDDRYKEALKYLKSLYDLGAIDEAAFSQKADDMKSLINREPSNVLFFPQGASVSVIDPTANKPLFDQYIVLEPLQGPEGISVTPNYKYSGGQSGMFCITDKCKNPEAALRWADWFYGLSENDRLNLPGIMSCFGFNDGEYELNPEGWLGLNGKPAVVRVAEDFVWSSDPQNHDWQDNVLTANLADCRNSEAMFKEEDYEGLKLHDNSEKLLYDETAGKQVPHGQDPEKDGDILPELKLTADESSQIGTMVVEVQKLIEENTAMFITGQKDIESEWDNYKKDLDKAGLQTVLEVYNTAYQRQK</sequence>
<dbReference type="PANTHER" id="PTHR43649">
    <property type="entry name" value="ARABINOSE-BINDING PROTEIN-RELATED"/>
    <property type="match status" value="1"/>
</dbReference>
<evidence type="ECO:0000313" key="4">
    <source>
        <dbReference type="Proteomes" id="UP000094271"/>
    </source>
</evidence>
<accession>A0A1E3UQ86</accession>
<dbReference type="OrthoDB" id="2524388at2"/>
<feature type="chain" id="PRO_5038748715" description="Lipoprotein LipO" evidence="1">
    <location>
        <begin position="24"/>
        <end position="570"/>
    </location>
</feature>
<dbReference type="Proteomes" id="UP000094869">
    <property type="component" value="Unassembled WGS sequence"/>
</dbReference>
<dbReference type="PROSITE" id="PS51257">
    <property type="entry name" value="PROKAR_LIPOPROTEIN"/>
    <property type="match status" value="1"/>
</dbReference>
<evidence type="ECO:0000256" key="1">
    <source>
        <dbReference type="SAM" id="SignalP"/>
    </source>
</evidence>
<evidence type="ECO:0008006" key="6">
    <source>
        <dbReference type="Google" id="ProtNLM"/>
    </source>
</evidence>
<dbReference type="PANTHER" id="PTHR43649:SF12">
    <property type="entry name" value="DIACETYLCHITOBIOSE BINDING PROTEIN DASA"/>
    <property type="match status" value="1"/>
</dbReference>
<organism evidence="3 4">
    <name type="scientific">Eisenbergiella tayi</name>
    <dbReference type="NCBI Taxonomy" id="1432052"/>
    <lineage>
        <taxon>Bacteria</taxon>
        <taxon>Bacillati</taxon>
        <taxon>Bacillota</taxon>
        <taxon>Clostridia</taxon>
        <taxon>Lachnospirales</taxon>
        <taxon>Lachnospiraceae</taxon>
        <taxon>Eisenbergiella</taxon>
    </lineage>
</organism>
<dbReference type="SUPFAM" id="SSF53850">
    <property type="entry name" value="Periplasmic binding protein-like II"/>
    <property type="match status" value="1"/>
</dbReference>
<feature type="signal peptide" evidence="1">
    <location>
        <begin position="1"/>
        <end position="23"/>
    </location>
</feature>
<dbReference type="EMBL" id="MEHD01000036">
    <property type="protein sequence ID" value="ODR50125.1"/>
    <property type="molecule type" value="Genomic_DNA"/>
</dbReference>
<keyword evidence="5" id="KW-1185">Reference proteome</keyword>
<protein>
    <recommendedName>
        <fullName evidence="6">Lipoprotein LipO</fullName>
    </recommendedName>
</protein>
<gene>
    <name evidence="3" type="ORF">BEI59_04620</name>
    <name evidence="2" type="ORF">BEI63_23855</name>
</gene>
<name>A0A1E3UQ86_9FIRM</name>
<evidence type="ECO:0000313" key="5">
    <source>
        <dbReference type="Proteomes" id="UP000094869"/>
    </source>
</evidence>